<dbReference type="PANTHER" id="PTHR43434:SF23">
    <property type="entry name" value="PHOSPHOGLYCOLATE PHOSPHATASE"/>
    <property type="match status" value="1"/>
</dbReference>
<evidence type="ECO:0000256" key="1">
    <source>
        <dbReference type="ARBA" id="ARBA00022723"/>
    </source>
</evidence>
<protein>
    <submittedName>
        <fullName evidence="5">Phosphoglycolate phosphatase</fullName>
    </submittedName>
</protein>
<dbReference type="GO" id="GO:0008967">
    <property type="term" value="F:phosphoglycolate phosphatase activity"/>
    <property type="evidence" value="ECO:0007669"/>
    <property type="project" value="TreeGrafter"/>
</dbReference>
<evidence type="ECO:0000256" key="2">
    <source>
        <dbReference type="ARBA" id="ARBA00022801"/>
    </source>
</evidence>
<dbReference type="GO" id="GO:0006281">
    <property type="term" value="P:DNA repair"/>
    <property type="evidence" value="ECO:0007669"/>
    <property type="project" value="TreeGrafter"/>
</dbReference>
<dbReference type="FunFam" id="3.40.50.1000:FF:000022">
    <property type="entry name" value="Phosphoglycolate phosphatase"/>
    <property type="match status" value="1"/>
</dbReference>
<dbReference type="SFLD" id="SFLDS00003">
    <property type="entry name" value="Haloacid_Dehalogenase"/>
    <property type="match status" value="1"/>
</dbReference>
<dbReference type="InterPro" id="IPR006439">
    <property type="entry name" value="HAD-SF_hydro_IA"/>
</dbReference>
<reference evidence="5 6" key="1">
    <citation type="submission" date="2018-11" db="EMBL/GenBank/DDBJ databases">
        <title>The draft genome sequence of Amphritea balenae JAMM 1525T.</title>
        <authorList>
            <person name="Fang Z."/>
            <person name="Zhang Y."/>
            <person name="Han X."/>
        </authorList>
    </citation>
    <scope>NUCLEOTIDE SEQUENCE [LARGE SCALE GENOMIC DNA]</scope>
    <source>
        <strain evidence="5 6">JAMM 1525</strain>
    </source>
</reference>
<dbReference type="EMBL" id="RQXV01000011">
    <property type="protein sequence ID" value="RRC97550.1"/>
    <property type="molecule type" value="Genomic_DNA"/>
</dbReference>
<dbReference type="AlphaFoldDB" id="A0A3P1SKM7"/>
<dbReference type="NCBIfam" id="TIGR01549">
    <property type="entry name" value="HAD-SF-IA-v1"/>
    <property type="match status" value="1"/>
</dbReference>
<keyword evidence="2" id="KW-0378">Hydrolase</keyword>
<keyword evidence="1" id="KW-0479">Metal-binding</keyword>
<dbReference type="Pfam" id="PF13419">
    <property type="entry name" value="HAD_2"/>
    <property type="match status" value="1"/>
</dbReference>
<gene>
    <name evidence="5" type="ORF">EHS89_17085</name>
</gene>
<dbReference type="InterPro" id="IPR023214">
    <property type="entry name" value="HAD_sf"/>
</dbReference>
<dbReference type="SUPFAM" id="SSF56784">
    <property type="entry name" value="HAD-like"/>
    <property type="match status" value="1"/>
</dbReference>
<dbReference type="GO" id="GO:0005829">
    <property type="term" value="C:cytosol"/>
    <property type="evidence" value="ECO:0007669"/>
    <property type="project" value="TreeGrafter"/>
</dbReference>
<name>A0A3P1SKM7_9GAMM</name>
<evidence type="ECO:0000313" key="6">
    <source>
        <dbReference type="Proteomes" id="UP000267535"/>
    </source>
</evidence>
<dbReference type="OrthoDB" id="9776368at2"/>
<organism evidence="5 6">
    <name type="scientific">Amphritea balenae</name>
    <dbReference type="NCBI Taxonomy" id="452629"/>
    <lineage>
        <taxon>Bacteria</taxon>
        <taxon>Pseudomonadati</taxon>
        <taxon>Pseudomonadota</taxon>
        <taxon>Gammaproteobacteria</taxon>
        <taxon>Oceanospirillales</taxon>
        <taxon>Oceanospirillaceae</taxon>
        <taxon>Amphritea</taxon>
    </lineage>
</organism>
<dbReference type="Proteomes" id="UP000267535">
    <property type="component" value="Unassembled WGS sequence"/>
</dbReference>
<keyword evidence="4" id="KW-0119">Carbohydrate metabolism</keyword>
<accession>A0A3P1SKM7</accession>
<dbReference type="InterPro" id="IPR036412">
    <property type="entry name" value="HAD-like_sf"/>
</dbReference>
<evidence type="ECO:0000313" key="5">
    <source>
        <dbReference type="EMBL" id="RRC97550.1"/>
    </source>
</evidence>
<evidence type="ECO:0000256" key="3">
    <source>
        <dbReference type="ARBA" id="ARBA00022842"/>
    </source>
</evidence>
<dbReference type="InterPro" id="IPR023198">
    <property type="entry name" value="PGP-like_dom2"/>
</dbReference>
<comment type="caution">
    <text evidence="5">The sequence shown here is derived from an EMBL/GenBank/DDBJ whole genome shotgun (WGS) entry which is preliminary data.</text>
</comment>
<keyword evidence="3" id="KW-0460">Magnesium</keyword>
<dbReference type="GO" id="GO:0046872">
    <property type="term" value="F:metal ion binding"/>
    <property type="evidence" value="ECO:0007669"/>
    <property type="project" value="UniProtKB-KW"/>
</dbReference>
<dbReference type="NCBIfam" id="TIGR01509">
    <property type="entry name" value="HAD-SF-IA-v3"/>
    <property type="match status" value="1"/>
</dbReference>
<keyword evidence="6" id="KW-1185">Reference proteome</keyword>
<dbReference type="RefSeq" id="WP_124927389.1">
    <property type="nucleotide sequence ID" value="NZ_BMOH01000004.1"/>
</dbReference>
<dbReference type="SFLD" id="SFLDG01135">
    <property type="entry name" value="C1.5.6:_HAD__Beta-PGM__Phospha"/>
    <property type="match status" value="1"/>
</dbReference>
<sequence length="234" mass="26341">MMHNQLPAAVLFDLDGTLIDTAPDFHFVINQLLAEHQRSAISYDYLRGYVSNGARAMISAAFQLDENEPGFNNLHKRMLELYLEHLSVDSKPFPGITDLLRWLGSKNIPWGIVTNKPELYTTPVMQGLNLQPSASTVICPDHVTEKKPHPEALLLACQEIFVTPAHCVYVGDHQRDIEAGYRAGMKTIAVSYGYIDEDEDIEAWNSDYLVDHARDIQPILENIFKPAFDNSVSN</sequence>
<dbReference type="Gene3D" id="3.40.50.1000">
    <property type="entry name" value="HAD superfamily/HAD-like"/>
    <property type="match status" value="1"/>
</dbReference>
<proteinExistence type="predicted"/>
<dbReference type="Gene3D" id="1.10.150.240">
    <property type="entry name" value="Putative phosphatase, domain 2"/>
    <property type="match status" value="1"/>
</dbReference>
<dbReference type="PANTHER" id="PTHR43434">
    <property type="entry name" value="PHOSPHOGLYCOLATE PHOSPHATASE"/>
    <property type="match status" value="1"/>
</dbReference>
<dbReference type="InterPro" id="IPR041492">
    <property type="entry name" value="HAD_2"/>
</dbReference>
<evidence type="ECO:0000256" key="4">
    <source>
        <dbReference type="ARBA" id="ARBA00023277"/>
    </source>
</evidence>
<dbReference type="InterPro" id="IPR050155">
    <property type="entry name" value="HAD-like_hydrolase_sf"/>
</dbReference>
<dbReference type="SFLD" id="SFLDG01129">
    <property type="entry name" value="C1.5:_HAD__Beta-PGM__Phosphata"/>
    <property type="match status" value="1"/>
</dbReference>